<reference evidence="2 3" key="1">
    <citation type="journal article" date="2013" name="Curr. Biol.">
        <title>The Genome of the Foraminiferan Reticulomyxa filosa.</title>
        <authorList>
            <person name="Glockner G."/>
            <person name="Hulsmann N."/>
            <person name="Schleicher M."/>
            <person name="Noegel A.A."/>
            <person name="Eichinger L."/>
            <person name="Gallinger C."/>
            <person name="Pawlowski J."/>
            <person name="Sierra R."/>
            <person name="Euteneuer U."/>
            <person name="Pillet L."/>
            <person name="Moustafa A."/>
            <person name="Platzer M."/>
            <person name="Groth M."/>
            <person name="Szafranski K."/>
            <person name="Schliwa M."/>
        </authorList>
    </citation>
    <scope>NUCLEOTIDE SEQUENCE [LARGE SCALE GENOMIC DNA]</scope>
</reference>
<gene>
    <name evidence="2" type="ORF">RFI_11010</name>
</gene>
<organism evidence="2 3">
    <name type="scientific">Reticulomyxa filosa</name>
    <dbReference type="NCBI Taxonomy" id="46433"/>
    <lineage>
        <taxon>Eukaryota</taxon>
        <taxon>Sar</taxon>
        <taxon>Rhizaria</taxon>
        <taxon>Retaria</taxon>
        <taxon>Foraminifera</taxon>
        <taxon>Monothalamids</taxon>
        <taxon>Reticulomyxidae</taxon>
        <taxon>Reticulomyxa</taxon>
    </lineage>
</organism>
<dbReference type="Proteomes" id="UP000023152">
    <property type="component" value="Unassembled WGS sequence"/>
</dbReference>
<feature type="region of interest" description="Disordered" evidence="1">
    <location>
        <begin position="145"/>
        <end position="168"/>
    </location>
</feature>
<dbReference type="EMBL" id="ASPP01008060">
    <property type="protein sequence ID" value="ETO26127.1"/>
    <property type="molecule type" value="Genomic_DNA"/>
</dbReference>
<sequence length="228" mass="27441">MGRKKELKNILECIELYSISCLRCYSWFFFFDHLITKKKSFHKNRNYTPTIWNSLMTYNYVKQKKSDCFCYVHVQDKTPKRSWTFNISAISGRRFKPKKKLYAKFHNVLLQNNRNICKQNKTNKKDNHKKKYTHLKNEVEYNKRKKRKIKKKTNNKNTSKHFETKKKKKSAFNGKSLFVSIYKKNAKERLGLMQMLQMSVKSRFLTKQASTHIALVRPFSGMNSFVHR</sequence>
<dbReference type="AlphaFoldDB" id="X6NL63"/>
<evidence type="ECO:0000313" key="3">
    <source>
        <dbReference type="Proteomes" id="UP000023152"/>
    </source>
</evidence>
<name>X6NL63_RETFI</name>
<feature type="compositionally biased region" description="Basic residues" evidence="1">
    <location>
        <begin position="145"/>
        <end position="154"/>
    </location>
</feature>
<accession>X6NL63</accession>
<proteinExistence type="predicted"/>
<keyword evidence="3" id="KW-1185">Reference proteome</keyword>
<comment type="caution">
    <text evidence="2">The sequence shown here is derived from an EMBL/GenBank/DDBJ whole genome shotgun (WGS) entry which is preliminary data.</text>
</comment>
<protein>
    <submittedName>
        <fullName evidence="2">Uncharacterized protein</fullName>
    </submittedName>
</protein>
<evidence type="ECO:0000256" key="1">
    <source>
        <dbReference type="SAM" id="MobiDB-lite"/>
    </source>
</evidence>
<evidence type="ECO:0000313" key="2">
    <source>
        <dbReference type="EMBL" id="ETO26127.1"/>
    </source>
</evidence>